<sequence length="69" mass="8016">MYRYRYGITDSLMGGIRNCPYYKMVVVPGVVQWLLETLVSRVFFSPSERDLTRAARTYPGRPCCDLPLH</sequence>
<dbReference type="Gramene" id="NC4G0269920.1">
    <property type="protein sequence ID" value="NC4G0269920.1:cds"/>
    <property type="gene ID" value="NC4G0269920"/>
</dbReference>
<reference evidence="1" key="1">
    <citation type="submission" date="2019-09" db="EMBL/GenBank/DDBJ databases">
        <authorList>
            <person name="Zhang L."/>
        </authorList>
    </citation>
    <scope>NUCLEOTIDE SEQUENCE</scope>
</reference>
<protein>
    <submittedName>
        <fullName evidence="1">Uncharacterized protein</fullName>
    </submittedName>
</protein>
<dbReference type="AlphaFoldDB" id="A0A5K1C2R8"/>
<evidence type="ECO:0000313" key="1">
    <source>
        <dbReference type="EMBL" id="VVW21724.1"/>
    </source>
</evidence>
<organism evidence="1">
    <name type="scientific">Nymphaea colorata</name>
    <name type="common">pocket water lily</name>
    <dbReference type="NCBI Taxonomy" id="210225"/>
    <lineage>
        <taxon>Eukaryota</taxon>
        <taxon>Viridiplantae</taxon>
        <taxon>Streptophyta</taxon>
        <taxon>Embryophyta</taxon>
        <taxon>Tracheophyta</taxon>
        <taxon>Spermatophyta</taxon>
        <taxon>Magnoliopsida</taxon>
        <taxon>Nymphaeales</taxon>
        <taxon>Nymphaeaceae</taxon>
        <taxon>Nymphaea</taxon>
    </lineage>
</organism>
<accession>A0A5K1C2R8</accession>
<gene>
    <name evidence="1" type="ORF">NYM_LOCUS18617</name>
</gene>
<name>A0A5K1C2R8_9MAGN</name>
<proteinExistence type="predicted"/>
<dbReference type="EMBL" id="LR721782">
    <property type="protein sequence ID" value="VVW21724.1"/>
    <property type="molecule type" value="Genomic_DNA"/>
</dbReference>